<comment type="caution">
    <text evidence="1">The sequence shown here is derived from an EMBL/GenBank/DDBJ whole genome shotgun (WGS) entry which is preliminary data.</text>
</comment>
<accession>A0A2G4F2K9</accession>
<evidence type="ECO:0000313" key="2">
    <source>
        <dbReference type="Proteomes" id="UP000226442"/>
    </source>
</evidence>
<proteinExistence type="predicted"/>
<keyword evidence="2" id="KW-1185">Reference proteome</keyword>
<gene>
    <name evidence="1" type="ORF">CP500_007785</name>
</gene>
<protein>
    <submittedName>
        <fullName evidence="1">Uncharacterized protein</fullName>
    </submittedName>
</protein>
<dbReference type="AlphaFoldDB" id="A0A2G4F2K9"/>
<reference evidence="1" key="1">
    <citation type="submission" date="2017-10" db="EMBL/GenBank/DDBJ databases">
        <title>Draft genome sequence of the planktic cyanobacteria Tychonema bourrellyi isolated from alpine lentic freshwater.</title>
        <authorList>
            <person name="Tett A."/>
            <person name="Armanini F."/>
            <person name="Asnicar F."/>
            <person name="Boscaini A."/>
            <person name="Pasolli E."/>
            <person name="Zolfo M."/>
            <person name="Donati C."/>
            <person name="Salmaso N."/>
            <person name="Segata N."/>
        </authorList>
    </citation>
    <scope>NUCLEOTIDE SEQUENCE</scope>
    <source>
        <strain evidence="1">FEM_GT703</strain>
    </source>
</reference>
<dbReference type="RefSeq" id="WP_096832133.1">
    <property type="nucleotide sequence ID" value="NZ_NXIB02000034.1"/>
</dbReference>
<organism evidence="1 2">
    <name type="scientific">Tychonema bourrellyi FEM_GT703</name>
    <dbReference type="NCBI Taxonomy" id="2040638"/>
    <lineage>
        <taxon>Bacteria</taxon>
        <taxon>Bacillati</taxon>
        <taxon>Cyanobacteriota</taxon>
        <taxon>Cyanophyceae</taxon>
        <taxon>Oscillatoriophycideae</taxon>
        <taxon>Oscillatoriales</taxon>
        <taxon>Microcoleaceae</taxon>
        <taxon>Tychonema</taxon>
    </lineage>
</organism>
<sequence>MQFFSTTESPIAHQPYHNFMALLMRLYPQRLGDILHQHFAFSSAMNLSEKLQKVDRLKVWLV</sequence>
<dbReference type="Proteomes" id="UP000226442">
    <property type="component" value="Unassembled WGS sequence"/>
</dbReference>
<dbReference type="EMBL" id="NXIB02000034">
    <property type="protein sequence ID" value="PHX55982.1"/>
    <property type="molecule type" value="Genomic_DNA"/>
</dbReference>
<name>A0A2G4F2K9_9CYAN</name>
<evidence type="ECO:0000313" key="1">
    <source>
        <dbReference type="EMBL" id="PHX55982.1"/>
    </source>
</evidence>